<dbReference type="InterPro" id="IPR013320">
    <property type="entry name" value="ConA-like_dom_sf"/>
</dbReference>
<evidence type="ECO:0000256" key="1">
    <source>
        <dbReference type="ARBA" id="ARBA00009902"/>
    </source>
</evidence>
<dbReference type="Gene3D" id="2.60.120.560">
    <property type="entry name" value="Exo-inulinase, domain 1"/>
    <property type="match status" value="1"/>
</dbReference>
<evidence type="ECO:0000259" key="7">
    <source>
        <dbReference type="Pfam" id="PF08244"/>
    </source>
</evidence>
<dbReference type="Pfam" id="PF08244">
    <property type="entry name" value="Glyco_hydro_32C"/>
    <property type="match status" value="1"/>
</dbReference>
<evidence type="ECO:0000259" key="6">
    <source>
        <dbReference type="Pfam" id="PF00251"/>
    </source>
</evidence>
<reference evidence="8 9" key="1">
    <citation type="submission" date="2017-12" db="EMBL/GenBank/DDBJ databases">
        <title>Mesoplasma syrphidae YJS, Complete Genome.</title>
        <authorList>
            <person name="Knight T.F."/>
            <person name="Citino T."/>
            <person name="Rubinstein R."/>
            <person name="Neuschaefer Z."/>
        </authorList>
    </citation>
    <scope>NUCLEOTIDE SEQUENCE [LARGE SCALE GENOMIC DNA]</scope>
    <source>
        <strain evidence="8 9">YJS</strain>
    </source>
</reference>
<dbReference type="GO" id="GO:0005975">
    <property type="term" value="P:carbohydrate metabolic process"/>
    <property type="evidence" value="ECO:0007669"/>
    <property type="project" value="InterPro"/>
</dbReference>
<dbReference type="PANTHER" id="PTHR43101">
    <property type="entry name" value="BETA-FRUCTOSIDASE"/>
    <property type="match status" value="1"/>
</dbReference>
<dbReference type="InterPro" id="IPR013148">
    <property type="entry name" value="Glyco_hydro_32_N"/>
</dbReference>
<dbReference type="SMART" id="SM00640">
    <property type="entry name" value="Glyco_32"/>
    <property type="match status" value="1"/>
</dbReference>
<gene>
    <name evidence="8" type="ORF">CXP39_00380</name>
</gene>
<dbReference type="Pfam" id="PF00251">
    <property type="entry name" value="Glyco_hydro_32N"/>
    <property type="match status" value="1"/>
</dbReference>
<dbReference type="PANTHER" id="PTHR43101:SF1">
    <property type="entry name" value="BETA-FRUCTOSIDASE"/>
    <property type="match status" value="1"/>
</dbReference>
<comment type="similarity">
    <text evidence="1 5">Belongs to the glycosyl hydrolase 32 family.</text>
</comment>
<dbReference type="InterPro" id="IPR018053">
    <property type="entry name" value="Glyco_hydro_32_AS"/>
</dbReference>
<evidence type="ECO:0000256" key="2">
    <source>
        <dbReference type="ARBA" id="ARBA00012758"/>
    </source>
</evidence>
<evidence type="ECO:0000256" key="3">
    <source>
        <dbReference type="ARBA" id="ARBA00022801"/>
    </source>
</evidence>
<dbReference type="AlphaFoldDB" id="A0A2K9C4Q8"/>
<dbReference type="GO" id="GO:0004564">
    <property type="term" value="F:beta-fructofuranosidase activity"/>
    <property type="evidence" value="ECO:0007669"/>
    <property type="project" value="UniProtKB-EC"/>
</dbReference>
<dbReference type="InterPro" id="IPR001362">
    <property type="entry name" value="Glyco_hydro_32"/>
</dbReference>
<dbReference type="SUPFAM" id="SSF49899">
    <property type="entry name" value="Concanavalin A-like lectins/glucanases"/>
    <property type="match status" value="1"/>
</dbReference>
<dbReference type="EC" id="3.2.1.26" evidence="2"/>
<dbReference type="KEGG" id="msyr:CXP39_00380"/>
<organism evidence="8 9">
    <name type="scientific">Mesoplasma syrphidae</name>
    <dbReference type="NCBI Taxonomy" id="225999"/>
    <lineage>
        <taxon>Bacteria</taxon>
        <taxon>Bacillati</taxon>
        <taxon>Mycoplasmatota</taxon>
        <taxon>Mollicutes</taxon>
        <taxon>Entomoplasmatales</taxon>
        <taxon>Entomoplasmataceae</taxon>
        <taxon>Mesoplasma</taxon>
    </lineage>
</organism>
<dbReference type="Gene3D" id="2.115.10.20">
    <property type="entry name" value="Glycosyl hydrolase domain, family 43"/>
    <property type="match status" value="1"/>
</dbReference>
<keyword evidence="3 5" id="KW-0378">Hydrolase</keyword>
<dbReference type="InterPro" id="IPR023296">
    <property type="entry name" value="Glyco_hydro_beta-prop_sf"/>
</dbReference>
<dbReference type="PROSITE" id="PS00609">
    <property type="entry name" value="GLYCOSYL_HYDROL_F32"/>
    <property type="match status" value="1"/>
</dbReference>
<dbReference type="InterPro" id="IPR051214">
    <property type="entry name" value="GH32_Enzymes"/>
</dbReference>
<evidence type="ECO:0000256" key="4">
    <source>
        <dbReference type="ARBA" id="ARBA00023295"/>
    </source>
</evidence>
<evidence type="ECO:0000313" key="9">
    <source>
        <dbReference type="Proteomes" id="UP000233419"/>
    </source>
</evidence>
<dbReference type="CDD" id="cd18623">
    <property type="entry name" value="GH32_ScrB-like"/>
    <property type="match status" value="1"/>
</dbReference>
<dbReference type="EMBL" id="CP025257">
    <property type="protein sequence ID" value="AUF83267.1"/>
    <property type="molecule type" value="Genomic_DNA"/>
</dbReference>
<name>A0A2K9C4Q8_9MOLU</name>
<keyword evidence="9" id="KW-1185">Reference proteome</keyword>
<proteinExistence type="inferred from homology"/>
<dbReference type="Proteomes" id="UP000233419">
    <property type="component" value="Chromosome"/>
</dbReference>
<keyword evidence="4 5" id="KW-0326">Glycosidase</keyword>
<dbReference type="OrthoDB" id="9759709at2"/>
<evidence type="ECO:0000256" key="5">
    <source>
        <dbReference type="RuleBase" id="RU362110"/>
    </source>
</evidence>
<evidence type="ECO:0000313" key="8">
    <source>
        <dbReference type="EMBL" id="AUF83267.1"/>
    </source>
</evidence>
<dbReference type="SUPFAM" id="SSF75005">
    <property type="entry name" value="Arabinanase/levansucrase/invertase"/>
    <property type="match status" value="1"/>
</dbReference>
<protein>
    <recommendedName>
        <fullName evidence="2">beta-fructofuranosidase</fullName>
        <ecNumber evidence="2">3.2.1.26</ecNumber>
    </recommendedName>
</protein>
<feature type="domain" description="Glycosyl hydrolase family 32 N-terminal" evidence="6">
    <location>
        <begin position="38"/>
        <end position="343"/>
    </location>
</feature>
<accession>A0A2K9C4Q8</accession>
<feature type="domain" description="Glycosyl hydrolase family 32 C-terminal" evidence="7">
    <location>
        <begin position="352"/>
        <end position="476"/>
    </location>
</feature>
<dbReference type="InterPro" id="IPR013189">
    <property type="entry name" value="Glyco_hydro_32_C"/>
</dbReference>
<sequence>MKINKEILMNKISQHELKNIKIANDLVAQDKFYRPLYHVAPPNGLLNDPNGLIYKDGYHHVHYQWSPIQPYHGMKHWYHLKTKDFVNYLDLGVSIIPDHEGEITGAFSGSAFETPKGTKIYYTGNIEDGKGNMIREVQISADLIGDQIVNKRIAVEHDSTLFTPHARDPKIFKYEDQIYMIFGVQCQDDKMGGLALYKTTDYETFTFDRILKPSLKNEDYGYMWECPNLDSLEEKLLFMISSEGWFNFKDDYELNNSRNVVYTAIKNLDLENYKLGETSIMKTMDYGHDFYAPQTYWYNDKLLMIGWLGAVDVQYPTDKYSWHSMLTIPRELSWNNDTLVQKPFNEFKKNILIKTENQKSKSLKIDKAVHLEFELENDLKIELLNSKGENIKINFTDKEIILDRSQQTANPTWNFETIRKACRKFKHQTVEIYVDSSSIEIFADNYQTIFTSRFFVENFDTIVFNKSTEAKVSNLKTINYLK</sequence>